<keyword evidence="8" id="KW-0325">Glycoprotein</keyword>
<keyword evidence="7 11" id="KW-0472">Membrane</keyword>
<feature type="transmembrane region" description="Helical" evidence="13">
    <location>
        <begin position="439"/>
        <end position="457"/>
    </location>
</feature>
<feature type="chain" id="PRO_5016189734" description="1,3-beta-glucanosyltransferase" evidence="11">
    <location>
        <begin position="20"/>
        <end position="458"/>
    </location>
</feature>
<evidence type="ECO:0000256" key="2">
    <source>
        <dbReference type="ARBA" id="ARBA00007528"/>
    </source>
</evidence>
<dbReference type="VEuPathDB" id="FungiDB:BO71DRAFT_389508"/>
<dbReference type="GO" id="GO:0005886">
    <property type="term" value="C:plasma membrane"/>
    <property type="evidence" value="ECO:0007669"/>
    <property type="project" value="UniProtKB-SubCell"/>
</dbReference>
<proteinExistence type="inferred from homology"/>
<dbReference type="SUPFAM" id="SSF51445">
    <property type="entry name" value="(Trans)glycosidases"/>
    <property type="match status" value="1"/>
</dbReference>
<evidence type="ECO:0000256" key="11">
    <source>
        <dbReference type="RuleBase" id="RU361209"/>
    </source>
</evidence>
<organism evidence="14 15">
    <name type="scientific">Aspergillus ellipticus CBS 707.79</name>
    <dbReference type="NCBI Taxonomy" id="1448320"/>
    <lineage>
        <taxon>Eukaryota</taxon>
        <taxon>Fungi</taxon>
        <taxon>Dikarya</taxon>
        <taxon>Ascomycota</taxon>
        <taxon>Pezizomycotina</taxon>
        <taxon>Eurotiomycetes</taxon>
        <taxon>Eurotiomycetidae</taxon>
        <taxon>Eurotiales</taxon>
        <taxon>Aspergillaceae</taxon>
        <taxon>Aspergillus</taxon>
        <taxon>Aspergillus subgen. Circumdati</taxon>
    </lineage>
</organism>
<evidence type="ECO:0000256" key="10">
    <source>
        <dbReference type="ARBA" id="ARBA00025026"/>
    </source>
</evidence>
<dbReference type="FunFam" id="3.20.20.80:FF:000032">
    <property type="entry name" value="1,3-beta-glucanosyltransferase"/>
    <property type="match status" value="1"/>
</dbReference>
<evidence type="ECO:0000256" key="1">
    <source>
        <dbReference type="ARBA" id="ARBA00004609"/>
    </source>
</evidence>
<dbReference type="EMBL" id="KZ826026">
    <property type="protein sequence ID" value="PYH89494.1"/>
    <property type="molecule type" value="Genomic_DNA"/>
</dbReference>
<keyword evidence="9 11" id="KW-0449">Lipoprotein</keyword>
<evidence type="ECO:0000256" key="8">
    <source>
        <dbReference type="ARBA" id="ARBA00023180"/>
    </source>
</evidence>
<evidence type="ECO:0000256" key="5">
    <source>
        <dbReference type="ARBA" id="ARBA00022679"/>
    </source>
</evidence>
<feature type="region of interest" description="Disordered" evidence="12">
    <location>
        <begin position="325"/>
        <end position="364"/>
    </location>
</feature>
<accession>A0A319CWR4</accession>
<dbReference type="GO" id="GO:0031505">
    <property type="term" value="P:fungal-type cell wall organization"/>
    <property type="evidence" value="ECO:0007669"/>
    <property type="project" value="TreeGrafter"/>
</dbReference>
<keyword evidence="15" id="KW-1185">Reference proteome</keyword>
<keyword evidence="3" id="KW-1003">Cell membrane</keyword>
<name>A0A319CWR4_9EURO</name>
<keyword evidence="13" id="KW-0812">Transmembrane</keyword>
<dbReference type="OrthoDB" id="421038at2759"/>
<keyword evidence="13" id="KW-1133">Transmembrane helix</keyword>
<dbReference type="GO" id="GO:0098552">
    <property type="term" value="C:side of membrane"/>
    <property type="evidence" value="ECO:0007669"/>
    <property type="project" value="UniProtKB-KW"/>
</dbReference>
<feature type="compositionally biased region" description="Low complexity" evidence="12">
    <location>
        <begin position="383"/>
        <end position="424"/>
    </location>
</feature>
<dbReference type="AlphaFoldDB" id="A0A319CWR4"/>
<dbReference type="GO" id="GO:0071970">
    <property type="term" value="P:fungal-type cell wall (1-&gt;3)-beta-D-glucan biosynthetic process"/>
    <property type="evidence" value="ECO:0007669"/>
    <property type="project" value="TreeGrafter"/>
</dbReference>
<protein>
    <recommendedName>
        <fullName evidence="11">1,3-beta-glucanosyltransferase</fullName>
        <ecNumber evidence="11">2.4.1.-</ecNumber>
    </recommendedName>
</protein>
<comment type="function">
    <text evidence="10">Splits internally a 1,3-beta-glucan molecule and transfers the newly generated reducing end (the donor) to the non-reducing end of another 1,3-beta-glucan molecule (the acceptor) forming a 1,3-beta linkage, resulting in the elongation of 1,3-beta-glucan chains in the cell wall. Involved in cell wall morphogenesis.</text>
</comment>
<comment type="similarity">
    <text evidence="2 11">Belongs to the glycosyl hydrolase 72 family.</text>
</comment>
<dbReference type="InterPro" id="IPR017853">
    <property type="entry name" value="GH"/>
</dbReference>
<dbReference type="InterPro" id="IPR004886">
    <property type="entry name" value="Glucanosyltransferase"/>
</dbReference>
<keyword evidence="5 11" id="KW-0808">Transferase</keyword>
<dbReference type="Pfam" id="PF03198">
    <property type="entry name" value="Glyco_hydro_72"/>
    <property type="match status" value="1"/>
</dbReference>
<gene>
    <name evidence="14" type="ORF">BO71DRAFT_389508</name>
</gene>
<evidence type="ECO:0000256" key="3">
    <source>
        <dbReference type="ARBA" id="ARBA00022475"/>
    </source>
</evidence>
<comment type="subcellular location">
    <subcellularLocation>
        <location evidence="1 11">Cell membrane</location>
        <topology evidence="1 11">Lipid-anchor</topology>
        <topology evidence="1 11">GPI-anchor</topology>
    </subcellularLocation>
</comment>
<evidence type="ECO:0000256" key="9">
    <source>
        <dbReference type="ARBA" id="ARBA00023288"/>
    </source>
</evidence>
<feature type="region of interest" description="Disordered" evidence="12">
    <location>
        <begin position="380"/>
        <end position="424"/>
    </location>
</feature>
<evidence type="ECO:0000313" key="15">
    <source>
        <dbReference type="Proteomes" id="UP000247810"/>
    </source>
</evidence>
<sequence length="458" mass="48307">MKGSAVATALILGAPAALAASIKARDDVTAITVKGNAFFKGDDRFYIRGVDYQPGGSSKLADPIADADGCKRDIAKFTELGLNTIRVYSVDNSQDHDECMNALADAGIYLVLDVNTPKYSLNRADPAPSYNDVYLQYIFATIDKFANYKNTLAFFSGNEVINDGPSSKAAPYVKAVTRDLRQYIRSRNYRSIPVGYSAADIDTNRLQMAEFMNCGTDDERSDFFAFNDYSWCDPSSFTTSGWDQKVKNFTGYGLPLFLSEYGCNTNTRKFEEVSALYNTEMTGVYSGGLVYEYSQEASNYGLVEISGSDVKTLDDFDALKSAFSKTSNPQGDGGYNQTGGANPCPVKDSPNWDVDGDSLPAIPEPAKKYMTQGAGKGVGFSGSGSMNAGTASTSTATPGSGSATSGSSTGSSSGSSGTSTSSTGAAAGLHAPALTMTPVLVGLATVMSTMFGASLVLA</sequence>
<evidence type="ECO:0000256" key="7">
    <source>
        <dbReference type="ARBA" id="ARBA00023136"/>
    </source>
</evidence>
<dbReference type="Gene3D" id="3.20.20.80">
    <property type="entry name" value="Glycosidases"/>
    <property type="match status" value="1"/>
</dbReference>
<dbReference type="GO" id="GO:0042124">
    <property type="term" value="F:1,3-beta-glucanosyltransferase activity"/>
    <property type="evidence" value="ECO:0007669"/>
    <property type="project" value="TreeGrafter"/>
</dbReference>
<feature type="signal peptide" evidence="11">
    <location>
        <begin position="1"/>
        <end position="19"/>
    </location>
</feature>
<reference evidence="14 15" key="1">
    <citation type="submission" date="2018-02" db="EMBL/GenBank/DDBJ databases">
        <title>The genomes of Aspergillus section Nigri reveals drivers in fungal speciation.</title>
        <authorList>
            <consortium name="DOE Joint Genome Institute"/>
            <person name="Vesth T.C."/>
            <person name="Nybo J."/>
            <person name="Theobald S."/>
            <person name="Brandl J."/>
            <person name="Frisvad J.C."/>
            <person name="Nielsen K.F."/>
            <person name="Lyhne E.K."/>
            <person name="Kogle M.E."/>
            <person name="Kuo A."/>
            <person name="Riley R."/>
            <person name="Clum A."/>
            <person name="Nolan M."/>
            <person name="Lipzen A."/>
            <person name="Salamov A."/>
            <person name="Henrissat B."/>
            <person name="Wiebenga A."/>
            <person name="De vries R.P."/>
            <person name="Grigoriev I.V."/>
            <person name="Mortensen U.H."/>
            <person name="Andersen M.R."/>
            <person name="Baker S.E."/>
        </authorList>
    </citation>
    <scope>NUCLEOTIDE SEQUENCE [LARGE SCALE GENOMIC DNA]</scope>
    <source>
        <strain evidence="14 15">CBS 707.79</strain>
    </source>
</reference>
<evidence type="ECO:0000256" key="12">
    <source>
        <dbReference type="SAM" id="MobiDB-lite"/>
    </source>
</evidence>
<dbReference type="PANTHER" id="PTHR31468">
    <property type="entry name" value="1,3-BETA-GLUCANOSYLTRANSFERASE GAS1"/>
    <property type="match status" value="1"/>
</dbReference>
<evidence type="ECO:0000313" key="14">
    <source>
        <dbReference type="EMBL" id="PYH89494.1"/>
    </source>
</evidence>
<dbReference type="Proteomes" id="UP000247810">
    <property type="component" value="Unassembled WGS sequence"/>
</dbReference>
<keyword evidence="4 11" id="KW-0336">GPI-anchor</keyword>
<evidence type="ECO:0000256" key="13">
    <source>
        <dbReference type="SAM" id="Phobius"/>
    </source>
</evidence>
<evidence type="ECO:0000256" key="6">
    <source>
        <dbReference type="ARBA" id="ARBA00022729"/>
    </source>
</evidence>
<dbReference type="STRING" id="1448320.A0A319CWR4"/>
<dbReference type="EC" id="2.4.1.-" evidence="11"/>
<keyword evidence="6 11" id="KW-0732">Signal</keyword>
<dbReference type="PANTHER" id="PTHR31468:SF5">
    <property type="entry name" value="1,3-BETA-GLUCANOSYLTRANSFERASE GAS5"/>
    <property type="match status" value="1"/>
</dbReference>
<evidence type="ECO:0000256" key="4">
    <source>
        <dbReference type="ARBA" id="ARBA00022622"/>
    </source>
</evidence>